<protein>
    <submittedName>
        <fullName evidence="2">Uncharacterized protein</fullName>
    </submittedName>
</protein>
<evidence type="ECO:0000313" key="2">
    <source>
        <dbReference type="EMBL" id="CAB1426962.1"/>
    </source>
</evidence>
<feature type="region of interest" description="Disordered" evidence="1">
    <location>
        <begin position="1"/>
        <end position="42"/>
    </location>
</feature>
<organism evidence="2 3">
    <name type="scientific">Pleuronectes platessa</name>
    <name type="common">European plaice</name>
    <dbReference type="NCBI Taxonomy" id="8262"/>
    <lineage>
        <taxon>Eukaryota</taxon>
        <taxon>Metazoa</taxon>
        <taxon>Chordata</taxon>
        <taxon>Craniata</taxon>
        <taxon>Vertebrata</taxon>
        <taxon>Euteleostomi</taxon>
        <taxon>Actinopterygii</taxon>
        <taxon>Neopterygii</taxon>
        <taxon>Teleostei</taxon>
        <taxon>Neoteleostei</taxon>
        <taxon>Acanthomorphata</taxon>
        <taxon>Carangaria</taxon>
        <taxon>Pleuronectiformes</taxon>
        <taxon>Pleuronectoidei</taxon>
        <taxon>Pleuronectidae</taxon>
        <taxon>Pleuronectes</taxon>
    </lineage>
</organism>
<accession>A0A9N7YHI9</accession>
<dbReference type="AlphaFoldDB" id="A0A9N7YHI9"/>
<name>A0A9N7YHI9_PLEPL</name>
<gene>
    <name evidence="2" type="ORF">PLEPLA_LOCUS14900</name>
</gene>
<proteinExistence type="predicted"/>
<dbReference type="EMBL" id="CADEAL010000931">
    <property type="protein sequence ID" value="CAB1426962.1"/>
    <property type="molecule type" value="Genomic_DNA"/>
</dbReference>
<comment type="caution">
    <text evidence="2">The sequence shown here is derived from an EMBL/GenBank/DDBJ whole genome shotgun (WGS) entry which is preliminary data.</text>
</comment>
<feature type="compositionally biased region" description="Basic residues" evidence="1">
    <location>
        <begin position="1"/>
        <end position="15"/>
    </location>
</feature>
<dbReference type="Proteomes" id="UP001153269">
    <property type="component" value="Unassembled WGS sequence"/>
</dbReference>
<reference evidence="2" key="1">
    <citation type="submission" date="2020-03" db="EMBL/GenBank/DDBJ databases">
        <authorList>
            <person name="Weist P."/>
        </authorList>
    </citation>
    <scope>NUCLEOTIDE SEQUENCE</scope>
</reference>
<evidence type="ECO:0000256" key="1">
    <source>
        <dbReference type="SAM" id="MobiDB-lite"/>
    </source>
</evidence>
<keyword evidence="3" id="KW-1185">Reference proteome</keyword>
<sequence length="109" mass="12214">MVVARIRGRTHKPRAGRVQPWTRLTREAPRRAPPLGSGDKDKCLCFQTRAPLTTQRETKSKVLQGGEGRKFQRVWGLRGPNDKEVGGVVEMKRAIMGHVTRSNRGKSAI</sequence>
<evidence type="ECO:0000313" key="3">
    <source>
        <dbReference type="Proteomes" id="UP001153269"/>
    </source>
</evidence>